<feature type="region of interest" description="Disordered" evidence="1">
    <location>
        <begin position="413"/>
        <end position="455"/>
    </location>
</feature>
<feature type="compositionally biased region" description="Low complexity" evidence="1">
    <location>
        <begin position="473"/>
        <end position="489"/>
    </location>
</feature>
<dbReference type="AlphaFoldDB" id="A0A7J6N0A0"/>
<accession>A0A7J6N0A0</accession>
<feature type="compositionally biased region" description="Low complexity" evidence="1">
    <location>
        <begin position="413"/>
        <end position="424"/>
    </location>
</feature>
<protein>
    <submittedName>
        <fullName evidence="2">Uncharacterized protein</fullName>
    </submittedName>
</protein>
<sequence>MGLLCVKGVDWEQMYCKMLVFLYMFDEPFIEDDEHATAQFTARDMEKIAPVDMDTLNHEHMVQIERVEAITRRYARSPRQGEDGQEGEEVTVVTMAQTPKASKSVKSGGSNLTPRSVAASSATVSTVGGSMGSRGTGGRGREKTEAKKPSKRFVRPVHYYRRPAKPVLPKLDLAMVAIRQGAKESARRVQAAESKFPGRAYGFDTRRHRSLEDCARCAGRHPGTARLPWELYDRMEKDEEYKELLRVFTGRKVADEGVKRVLCNRCHRTKRPLRQESLARLANIRLHYNSAADRTLKAFPIELQGVEAHLKAHEPTGDEDELLRLGEAIAAAAAAAAGEGEGGRKSTEEEPWTVRIEKGFDRVQDEKKKEMNAKGYFLVSEPRPVRRPSRRKVSLRRGSWLYRLKALQCRRSSLGGMSSRRSSLATPRRGSLNFTPCSSPRRLSVGSVGSGGGPPMLPLLAASKQVEIKETKATGTSSQASSTMSGSMKKGNRPQPIVIEEPATERPFRAALTSSSWFSDLYLPEIETPLRTGLEDTIAYDSMMATLRGHKEKFDREADKVIGTLRFLDLDRGRNAARRRRIFEEGIDAEFAKLLRRKDPSEERSLAKTIRRPEVALQRLRLGNEKRMLEDYYESDRSRERREYESTLKWLEGLIRLEVAAANEAAAVAAADNGPVGETARVHTGAIICVPAVVYVLDYLKRVIEAAGDITFNTVKELTKRISDEEFKESMELREMVESIDVITHPPVSSAEIVAFIKNTRPGVVEGWLPRASMILKHPSLRARLELEAAKAAAAAKSKKEEEERRKRGMSHAGNEDGYHRAGREHECYFDVEQLSVFGMFWVGLVGPSGQRLFSSVASSSSVGVAGACRRWLTRMQRPSALQLIPMLSLEANELGYTPPTTRRTGGNGSLLEFTLEGKRMRPESVVLAELAGINMK</sequence>
<feature type="compositionally biased region" description="Basic and acidic residues" evidence="1">
    <location>
        <begin position="139"/>
        <end position="148"/>
    </location>
</feature>
<dbReference type="EMBL" id="JAAPAO010000022">
    <property type="protein sequence ID" value="KAF4677027.1"/>
    <property type="molecule type" value="Genomic_DNA"/>
</dbReference>
<gene>
    <name evidence="2" type="ORF">FOL47_003760</name>
</gene>
<comment type="caution">
    <text evidence="2">The sequence shown here is derived from an EMBL/GenBank/DDBJ whole genome shotgun (WGS) entry which is preliminary data.</text>
</comment>
<feature type="compositionally biased region" description="Low complexity" evidence="1">
    <location>
        <begin position="438"/>
        <end position="447"/>
    </location>
</feature>
<reference evidence="2 3" key="1">
    <citation type="submission" date="2020-04" db="EMBL/GenBank/DDBJ databases">
        <title>Perkinsus chesapeaki whole genome sequence.</title>
        <authorList>
            <person name="Bogema D.R."/>
        </authorList>
    </citation>
    <scope>NUCLEOTIDE SEQUENCE [LARGE SCALE GENOMIC DNA]</scope>
    <source>
        <strain evidence="2">ATCC PRA-425</strain>
    </source>
</reference>
<dbReference type="OrthoDB" id="10648167at2759"/>
<feature type="region of interest" description="Disordered" evidence="1">
    <location>
        <begin position="796"/>
        <end position="819"/>
    </location>
</feature>
<evidence type="ECO:0000313" key="3">
    <source>
        <dbReference type="Proteomes" id="UP000591131"/>
    </source>
</evidence>
<feature type="region of interest" description="Disordered" evidence="1">
    <location>
        <begin position="471"/>
        <end position="494"/>
    </location>
</feature>
<proteinExistence type="predicted"/>
<feature type="compositionally biased region" description="Low complexity" evidence="1">
    <location>
        <begin position="115"/>
        <end position="128"/>
    </location>
</feature>
<feature type="region of interest" description="Disordered" evidence="1">
    <location>
        <begin position="99"/>
        <end position="151"/>
    </location>
</feature>
<dbReference type="Proteomes" id="UP000591131">
    <property type="component" value="Unassembled WGS sequence"/>
</dbReference>
<feature type="compositionally biased region" description="Gly residues" evidence="1">
    <location>
        <begin position="129"/>
        <end position="138"/>
    </location>
</feature>
<evidence type="ECO:0000256" key="1">
    <source>
        <dbReference type="SAM" id="MobiDB-lite"/>
    </source>
</evidence>
<keyword evidence="3" id="KW-1185">Reference proteome</keyword>
<name>A0A7J6N0A0_PERCH</name>
<organism evidence="2 3">
    <name type="scientific">Perkinsus chesapeaki</name>
    <name type="common">Clam parasite</name>
    <name type="synonym">Perkinsus andrewsi</name>
    <dbReference type="NCBI Taxonomy" id="330153"/>
    <lineage>
        <taxon>Eukaryota</taxon>
        <taxon>Sar</taxon>
        <taxon>Alveolata</taxon>
        <taxon>Perkinsozoa</taxon>
        <taxon>Perkinsea</taxon>
        <taxon>Perkinsida</taxon>
        <taxon>Perkinsidae</taxon>
        <taxon>Perkinsus</taxon>
    </lineage>
</organism>
<evidence type="ECO:0000313" key="2">
    <source>
        <dbReference type="EMBL" id="KAF4677027.1"/>
    </source>
</evidence>
<feature type="compositionally biased region" description="Polar residues" evidence="1">
    <location>
        <begin position="99"/>
        <end position="114"/>
    </location>
</feature>